<evidence type="ECO:0000256" key="3">
    <source>
        <dbReference type="ARBA" id="ARBA00022737"/>
    </source>
</evidence>
<dbReference type="STRING" id="307507.A0A2V0NT69"/>
<keyword evidence="4 7" id="KW-1133">Transmembrane helix</keyword>
<feature type="transmembrane region" description="Helical" evidence="7">
    <location>
        <begin position="379"/>
        <end position="399"/>
    </location>
</feature>
<evidence type="ECO:0000256" key="2">
    <source>
        <dbReference type="ARBA" id="ARBA00022692"/>
    </source>
</evidence>
<feature type="domain" description="Ion transport" evidence="8">
    <location>
        <begin position="242"/>
        <end position="474"/>
    </location>
</feature>
<feature type="region of interest" description="Disordered" evidence="6">
    <location>
        <begin position="629"/>
        <end position="648"/>
    </location>
</feature>
<keyword evidence="10" id="KW-1185">Reference proteome</keyword>
<feature type="region of interest" description="Disordered" evidence="6">
    <location>
        <begin position="768"/>
        <end position="821"/>
    </location>
</feature>
<dbReference type="InterPro" id="IPR024862">
    <property type="entry name" value="TRPV"/>
</dbReference>
<dbReference type="Proteomes" id="UP000247498">
    <property type="component" value="Unassembled WGS sequence"/>
</dbReference>
<comment type="subcellular location">
    <subcellularLocation>
        <location evidence="1">Membrane</location>
        <topology evidence="1">Multi-pass membrane protein</topology>
    </subcellularLocation>
</comment>
<evidence type="ECO:0000256" key="1">
    <source>
        <dbReference type="ARBA" id="ARBA00004141"/>
    </source>
</evidence>
<keyword evidence="9" id="KW-0675">Receptor</keyword>
<accession>A0A2V0NT69</accession>
<dbReference type="OrthoDB" id="547808at2759"/>
<keyword evidence="2 7" id="KW-0812">Transmembrane</keyword>
<dbReference type="GO" id="GO:0005216">
    <property type="term" value="F:monoatomic ion channel activity"/>
    <property type="evidence" value="ECO:0007669"/>
    <property type="project" value="InterPro"/>
</dbReference>
<comment type="caution">
    <text evidence="9">The sequence shown here is derived from an EMBL/GenBank/DDBJ whole genome shotgun (WGS) entry which is preliminary data.</text>
</comment>
<dbReference type="AlphaFoldDB" id="A0A2V0NT69"/>
<sequence>MNGDADDDDARVPLLRASPDGAADGGRAGPMAGGGLDGAQSPAAAFYDIYDIIDEGLLNELRSIHEHDIEAGVAHAAEELPHDDDDVFKMRELIDEKPEDVLHYIEEQGVLKVCEFEVQDTVAFQAFGKEGILTAGADHFEVDWEAMWRERLAELGGGAAVRVGPGAGWTTAVLLEAHVVNLRDAAAQGSRGLLQPLLKRYQARGCSMAVFALPAVQAVINYKWKSWARRFLLYELAAYCTWLVSFTAFTLLFQQEDWHLGFWETMRNPYGLAATVCSGISVVAMAPFLWMDACTAVAYSSGWAASPWNYLDLVSYVLQTAIAGLHAQREYVDEGWFSVIIAAQHVLMWTKLQYFARVFNPTKTTFVDTVRLVMDDMKFFLLFLLMTMIGFTMAFYALYRQDRSEFADFASVWHSFASMFAYLLAMFDYNVLYSSTNPTAAMLLFMLFEFVMNVMMLNIMIASMTNSLSKVTQAEIIDELETTLPAWIKGRAWFPPFIHILKFHPDSTYEVNLNSLWSGIGLMETNLLNAQEETRRRVEDTEARTQRLHRKLDVLIKMVLGLHPPTQLASLQRQASRAAGGGGGGGGGAGGGGGGGAGGLASAASARLRGHSVRGLRGGSGLGGGGSGSGLGGAFGPGEAAARTGSGPSALADQLERVSGPLLHASTAAAQLPMPQHAAGLHHWATLGHLPSAAAAGGGSGGAWGYAAPYMAPYAWPYAGMYGGGGGPRVPGMQHSPQSPYYGHGIAGGAAAAAAAAGGYWAQQLGGLGRRPSGGGPPLSPAASLGAGGSSQQLAGMAAGGSSGGGGEAGGGGATPRGSAGALPSPFAAAAGGGRAPAAAGAARRSAAAAAPARRLGPMHAVPPPLFLPPPYAVPIPIPFPGGRGPHGLVGGPWGGGLPGAGGHLNPRDVLPHSV</sequence>
<feature type="compositionally biased region" description="Low complexity" evidence="6">
    <location>
        <begin position="781"/>
        <end position="797"/>
    </location>
</feature>
<reference evidence="9 10" key="1">
    <citation type="journal article" date="2018" name="Sci. Rep.">
        <title>Raphidocelis subcapitata (=Pseudokirchneriella subcapitata) provides an insight into genome evolution and environmental adaptations in the Sphaeropleales.</title>
        <authorList>
            <person name="Suzuki S."/>
            <person name="Yamaguchi H."/>
            <person name="Nakajima N."/>
            <person name="Kawachi M."/>
        </authorList>
    </citation>
    <scope>NUCLEOTIDE SEQUENCE [LARGE SCALE GENOMIC DNA]</scope>
    <source>
        <strain evidence="9 10">NIES-35</strain>
    </source>
</reference>
<feature type="compositionally biased region" description="Gly residues" evidence="6">
    <location>
        <begin position="768"/>
        <end position="777"/>
    </location>
</feature>
<protein>
    <submittedName>
        <fullName evidence="9">Transient receptor potential channel protein</fullName>
    </submittedName>
</protein>
<dbReference type="GO" id="GO:0098703">
    <property type="term" value="P:calcium ion import across plasma membrane"/>
    <property type="evidence" value="ECO:0007669"/>
    <property type="project" value="TreeGrafter"/>
</dbReference>
<dbReference type="PANTHER" id="PTHR10582:SF2">
    <property type="entry name" value="INACTIVE"/>
    <property type="match status" value="1"/>
</dbReference>
<dbReference type="InParanoid" id="A0A2V0NT69"/>
<feature type="transmembrane region" description="Helical" evidence="7">
    <location>
        <begin position="272"/>
        <end position="291"/>
    </location>
</feature>
<gene>
    <name evidence="9" type="ORF">Rsub_03680</name>
</gene>
<evidence type="ECO:0000259" key="8">
    <source>
        <dbReference type="Pfam" id="PF00520"/>
    </source>
</evidence>
<feature type="transmembrane region" description="Helical" evidence="7">
    <location>
        <begin position="232"/>
        <end position="252"/>
    </location>
</feature>
<feature type="compositionally biased region" description="Gly residues" evidence="6">
    <location>
        <begin position="579"/>
        <end position="599"/>
    </location>
</feature>
<feature type="transmembrane region" description="Helical" evidence="7">
    <location>
        <begin position="411"/>
        <end position="429"/>
    </location>
</feature>
<keyword evidence="5 7" id="KW-0472">Membrane</keyword>
<proteinExistence type="predicted"/>
<evidence type="ECO:0000256" key="5">
    <source>
        <dbReference type="ARBA" id="ARBA00023136"/>
    </source>
</evidence>
<dbReference type="PANTHER" id="PTHR10582">
    <property type="entry name" value="TRANSIENT RECEPTOR POTENTIAL ION CHANNEL PROTEIN"/>
    <property type="match status" value="1"/>
</dbReference>
<dbReference type="InterPro" id="IPR005821">
    <property type="entry name" value="Ion_trans_dom"/>
</dbReference>
<dbReference type="GO" id="GO:0005886">
    <property type="term" value="C:plasma membrane"/>
    <property type="evidence" value="ECO:0007669"/>
    <property type="project" value="TreeGrafter"/>
</dbReference>
<dbReference type="EMBL" id="BDRX01000020">
    <property type="protein sequence ID" value="GBF90826.1"/>
    <property type="molecule type" value="Genomic_DNA"/>
</dbReference>
<evidence type="ECO:0000313" key="9">
    <source>
        <dbReference type="EMBL" id="GBF90826.1"/>
    </source>
</evidence>
<keyword evidence="3" id="KW-0677">Repeat</keyword>
<dbReference type="Pfam" id="PF00520">
    <property type="entry name" value="Ion_trans"/>
    <property type="match status" value="1"/>
</dbReference>
<evidence type="ECO:0000256" key="4">
    <source>
        <dbReference type="ARBA" id="ARBA00022989"/>
    </source>
</evidence>
<feature type="region of interest" description="Disordered" evidence="6">
    <location>
        <begin position="570"/>
        <end position="601"/>
    </location>
</feature>
<evidence type="ECO:0000256" key="6">
    <source>
        <dbReference type="SAM" id="MobiDB-lite"/>
    </source>
</evidence>
<feature type="compositionally biased region" description="Gly residues" evidence="6">
    <location>
        <begin position="798"/>
        <end position="815"/>
    </location>
</feature>
<organism evidence="9 10">
    <name type="scientific">Raphidocelis subcapitata</name>
    <dbReference type="NCBI Taxonomy" id="307507"/>
    <lineage>
        <taxon>Eukaryota</taxon>
        <taxon>Viridiplantae</taxon>
        <taxon>Chlorophyta</taxon>
        <taxon>core chlorophytes</taxon>
        <taxon>Chlorophyceae</taxon>
        <taxon>CS clade</taxon>
        <taxon>Sphaeropleales</taxon>
        <taxon>Selenastraceae</taxon>
        <taxon>Raphidocelis</taxon>
    </lineage>
</organism>
<evidence type="ECO:0000256" key="7">
    <source>
        <dbReference type="SAM" id="Phobius"/>
    </source>
</evidence>
<feature type="transmembrane region" description="Helical" evidence="7">
    <location>
        <begin position="441"/>
        <end position="461"/>
    </location>
</feature>
<name>A0A2V0NT69_9CHLO</name>
<evidence type="ECO:0000313" key="10">
    <source>
        <dbReference type="Proteomes" id="UP000247498"/>
    </source>
</evidence>
<feature type="region of interest" description="Disordered" evidence="6">
    <location>
        <begin position="1"/>
        <end position="35"/>
    </location>
</feature>
<feature type="compositionally biased region" description="Gly residues" evidence="6">
    <location>
        <begin position="23"/>
        <end position="35"/>
    </location>
</feature>